<evidence type="ECO:0000256" key="1">
    <source>
        <dbReference type="ARBA" id="ARBA00010838"/>
    </source>
</evidence>
<dbReference type="Gramene" id="KOM26295">
    <property type="protein sequence ID" value="KOM26295"/>
    <property type="gene ID" value="LR48_Vigan252s000700"/>
</dbReference>
<evidence type="ECO:0008006" key="5">
    <source>
        <dbReference type="Google" id="ProtNLM"/>
    </source>
</evidence>
<evidence type="ECO:0000313" key="3">
    <source>
        <dbReference type="EMBL" id="KOM26295.1"/>
    </source>
</evidence>
<dbReference type="AlphaFoldDB" id="A0A0L9T6R5"/>
<dbReference type="Gene3D" id="3.20.20.80">
    <property type="entry name" value="Glycosidases"/>
    <property type="match status" value="1"/>
</dbReference>
<dbReference type="STRING" id="3914.A0A0L9T6R5"/>
<dbReference type="GO" id="GO:0005975">
    <property type="term" value="P:carbohydrate metabolic process"/>
    <property type="evidence" value="ECO:0007669"/>
    <property type="project" value="InterPro"/>
</dbReference>
<dbReference type="PANTHER" id="PTHR10353:SF237">
    <property type="entry name" value="BETA-GLUCOSIDASE 12-RELATED"/>
    <property type="match status" value="1"/>
</dbReference>
<dbReference type="EMBL" id="KQ258313">
    <property type="protein sequence ID" value="KOM26295.1"/>
    <property type="molecule type" value="Genomic_DNA"/>
</dbReference>
<evidence type="ECO:0000313" key="4">
    <source>
        <dbReference type="Proteomes" id="UP000053144"/>
    </source>
</evidence>
<comment type="similarity">
    <text evidence="1 2">Belongs to the glycosyl hydrolase 1 family.</text>
</comment>
<reference evidence="4" key="1">
    <citation type="journal article" date="2015" name="Proc. Natl. Acad. Sci. U.S.A.">
        <title>Genome sequencing of adzuki bean (Vigna angularis) provides insight into high starch and low fat accumulation and domestication.</title>
        <authorList>
            <person name="Yang K."/>
            <person name="Tian Z."/>
            <person name="Chen C."/>
            <person name="Luo L."/>
            <person name="Zhao B."/>
            <person name="Wang Z."/>
            <person name="Yu L."/>
            <person name="Li Y."/>
            <person name="Sun Y."/>
            <person name="Li W."/>
            <person name="Chen Y."/>
            <person name="Li Y."/>
            <person name="Zhang Y."/>
            <person name="Ai D."/>
            <person name="Zhao J."/>
            <person name="Shang C."/>
            <person name="Ma Y."/>
            <person name="Wu B."/>
            <person name="Wang M."/>
            <person name="Gao L."/>
            <person name="Sun D."/>
            <person name="Zhang P."/>
            <person name="Guo F."/>
            <person name="Wang W."/>
            <person name="Li Y."/>
            <person name="Wang J."/>
            <person name="Varshney R.K."/>
            <person name="Wang J."/>
            <person name="Ling H.Q."/>
            <person name="Wan P."/>
        </authorList>
    </citation>
    <scope>NUCLEOTIDE SEQUENCE</scope>
    <source>
        <strain evidence="4">cv. Jingnong 6</strain>
    </source>
</reference>
<dbReference type="PANTHER" id="PTHR10353">
    <property type="entry name" value="GLYCOSYL HYDROLASE"/>
    <property type="match status" value="1"/>
</dbReference>
<organism evidence="3 4">
    <name type="scientific">Phaseolus angularis</name>
    <name type="common">Azuki bean</name>
    <name type="synonym">Vigna angularis</name>
    <dbReference type="NCBI Taxonomy" id="3914"/>
    <lineage>
        <taxon>Eukaryota</taxon>
        <taxon>Viridiplantae</taxon>
        <taxon>Streptophyta</taxon>
        <taxon>Embryophyta</taxon>
        <taxon>Tracheophyta</taxon>
        <taxon>Spermatophyta</taxon>
        <taxon>Magnoliopsida</taxon>
        <taxon>eudicotyledons</taxon>
        <taxon>Gunneridae</taxon>
        <taxon>Pentapetalae</taxon>
        <taxon>rosids</taxon>
        <taxon>fabids</taxon>
        <taxon>Fabales</taxon>
        <taxon>Fabaceae</taxon>
        <taxon>Papilionoideae</taxon>
        <taxon>50 kb inversion clade</taxon>
        <taxon>NPAAA clade</taxon>
        <taxon>indigoferoid/millettioid clade</taxon>
        <taxon>Phaseoleae</taxon>
        <taxon>Vigna</taxon>
    </lineage>
</organism>
<accession>A0A0L9T6R5</accession>
<gene>
    <name evidence="3" type="ORF">LR48_Vigan252s000700</name>
</gene>
<dbReference type="Pfam" id="PF00232">
    <property type="entry name" value="Glyco_hydro_1"/>
    <property type="match status" value="1"/>
</dbReference>
<proteinExistence type="inferred from homology"/>
<evidence type="ECO:0000256" key="2">
    <source>
        <dbReference type="RuleBase" id="RU003690"/>
    </source>
</evidence>
<dbReference type="InterPro" id="IPR001360">
    <property type="entry name" value="Glyco_hydro_1"/>
</dbReference>
<dbReference type="Proteomes" id="UP000053144">
    <property type="component" value="Unassembled WGS sequence"/>
</dbReference>
<dbReference type="GO" id="GO:0008422">
    <property type="term" value="F:beta-glucosidase activity"/>
    <property type="evidence" value="ECO:0007669"/>
    <property type="project" value="TreeGrafter"/>
</dbReference>
<dbReference type="SUPFAM" id="SSF51445">
    <property type="entry name" value="(Trans)glycosidases"/>
    <property type="match status" value="1"/>
</dbReference>
<dbReference type="InterPro" id="IPR017853">
    <property type="entry name" value="GH"/>
</dbReference>
<protein>
    <recommendedName>
        <fullName evidence="5">Beta-glucosidase</fullName>
    </recommendedName>
</protein>
<name>A0A0L9T6R5_PHAAN</name>
<sequence length="143" mass="16054">MIFMMMEVGSYHYHWRQTPTQPSDEEGEEGDVCHGEQDEGLFGGGEVYGDGRGEEVDDGEVEGDVAIMKDIGFNAYRFSISWPRILPHGNLQGGVKRQGIAYYNNLINDFIANGQQPFITLFHSDFPQALEDEYGGFLNPKIV</sequence>